<feature type="transmembrane region" description="Helical" evidence="2">
    <location>
        <begin position="615"/>
        <end position="638"/>
    </location>
</feature>
<proteinExistence type="predicted"/>
<feature type="region of interest" description="Disordered" evidence="1">
    <location>
        <begin position="1"/>
        <end position="120"/>
    </location>
</feature>
<feature type="compositionally biased region" description="Basic and acidic residues" evidence="1">
    <location>
        <begin position="40"/>
        <end position="61"/>
    </location>
</feature>
<evidence type="ECO:0000313" key="3">
    <source>
        <dbReference type="EMBL" id="KAK3396192.1"/>
    </source>
</evidence>
<feature type="compositionally biased region" description="Polar residues" evidence="1">
    <location>
        <begin position="466"/>
        <end position="492"/>
    </location>
</feature>
<feature type="compositionally biased region" description="Basic and acidic residues" evidence="1">
    <location>
        <begin position="17"/>
        <end position="28"/>
    </location>
</feature>
<organism evidence="3 4">
    <name type="scientific">Sordaria brevicollis</name>
    <dbReference type="NCBI Taxonomy" id="83679"/>
    <lineage>
        <taxon>Eukaryota</taxon>
        <taxon>Fungi</taxon>
        <taxon>Dikarya</taxon>
        <taxon>Ascomycota</taxon>
        <taxon>Pezizomycotina</taxon>
        <taxon>Sordariomycetes</taxon>
        <taxon>Sordariomycetidae</taxon>
        <taxon>Sordariales</taxon>
        <taxon>Sordariaceae</taxon>
        <taxon>Sordaria</taxon>
    </lineage>
</organism>
<accession>A0AAE0PA51</accession>
<keyword evidence="2" id="KW-0472">Membrane</keyword>
<keyword evidence="2" id="KW-0812">Transmembrane</keyword>
<feature type="compositionally biased region" description="Polar residues" evidence="1">
    <location>
        <begin position="533"/>
        <end position="542"/>
    </location>
</feature>
<dbReference type="AlphaFoldDB" id="A0AAE0PA51"/>
<evidence type="ECO:0000256" key="1">
    <source>
        <dbReference type="SAM" id="MobiDB-lite"/>
    </source>
</evidence>
<evidence type="ECO:0000256" key="2">
    <source>
        <dbReference type="SAM" id="Phobius"/>
    </source>
</evidence>
<keyword evidence="2" id="KW-1133">Transmembrane helix</keyword>
<evidence type="ECO:0000313" key="4">
    <source>
        <dbReference type="Proteomes" id="UP001281003"/>
    </source>
</evidence>
<comment type="caution">
    <text evidence="3">The sequence shown here is derived from an EMBL/GenBank/DDBJ whole genome shotgun (WGS) entry which is preliminary data.</text>
</comment>
<sequence length="670" mass="73441">MSAMSRSPSAMPGQGPEVRRPILSEEMQRAYNQMRDVEEEWKRPGRRLGEALRQRERERQDTAGQSPYLEIPMSRRPRSRAGSVGSTAPSSTQGSDGGVEDSGRSRKRGHRTHGLDEPQRLRTAFMRKYVKACKECHERRVKCTHFDSTELEANYQAYRRSRLSVTLSSSPSLHIPMTPSVPYSPVQDPNELLGVGGHTIGCPTQPIINIHEQLPDEIELELDSPTLVNNTRQGLLLSSQAAPTSNNQTYNPSYNPQYAVPAPLNSNPLHTPFTTSYPVSPMLSSPPSSVGDVEKPLGWLTRDLASNRPVWECQRGAIDPWNFDLTYSDLHKCEARFQSHLSLLDHYRTQHELFFNERLLSRCGCCGSFPGPQAQNCTKCANEACGPCEKASWPLVLWYYGTMMPSAPSLVSGISTIPTGQGFGNGLLCTSPSYLGPNAWGSSPNFPNFFGTYGGGGSSYAGSTSNQTLAASSQPRDVSSHHQASSKPTFTRPSHELHNPLSSLTTKDEGLPSPRPPLGDHKHHNHYLPRIPSSPSKGKRTTSTTTFSLILNSTKSLNFLSNLPCLALARYLILLLLLFFFTLGSSSSSSSDAPENTKKSSTFALSLVLDVGRVIGYYHMPLLSVLCIALGVGGMCVLRNEGDVIDSFGEEEVGGEDVRNRNFSGIPLLA</sequence>
<keyword evidence="4" id="KW-1185">Reference proteome</keyword>
<protein>
    <submittedName>
        <fullName evidence="3">Uncharacterized protein</fullName>
    </submittedName>
</protein>
<dbReference type="Proteomes" id="UP001281003">
    <property type="component" value="Unassembled WGS sequence"/>
</dbReference>
<feature type="transmembrane region" description="Helical" evidence="2">
    <location>
        <begin position="559"/>
        <end position="581"/>
    </location>
</feature>
<reference evidence="3" key="1">
    <citation type="journal article" date="2023" name="Mol. Phylogenet. Evol.">
        <title>Genome-scale phylogeny and comparative genomics of the fungal order Sordariales.</title>
        <authorList>
            <person name="Hensen N."/>
            <person name="Bonometti L."/>
            <person name="Westerberg I."/>
            <person name="Brannstrom I.O."/>
            <person name="Guillou S."/>
            <person name="Cros-Aarteil S."/>
            <person name="Calhoun S."/>
            <person name="Haridas S."/>
            <person name="Kuo A."/>
            <person name="Mondo S."/>
            <person name="Pangilinan J."/>
            <person name="Riley R."/>
            <person name="LaButti K."/>
            <person name="Andreopoulos B."/>
            <person name="Lipzen A."/>
            <person name="Chen C."/>
            <person name="Yan M."/>
            <person name="Daum C."/>
            <person name="Ng V."/>
            <person name="Clum A."/>
            <person name="Steindorff A."/>
            <person name="Ohm R.A."/>
            <person name="Martin F."/>
            <person name="Silar P."/>
            <person name="Natvig D.O."/>
            <person name="Lalanne C."/>
            <person name="Gautier V."/>
            <person name="Ament-Velasquez S.L."/>
            <person name="Kruys A."/>
            <person name="Hutchinson M.I."/>
            <person name="Powell A.J."/>
            <person name="Barry K."/>
            <person name="Miller A.N."/>
            <person name="Grigoriev I.V."/>
            <person name="Debuchy R."/>
            <person name="Gladieux P."/>
            <person name="Hiltunen Thoren M."/>
            <person name="Johannesson H."/>
        </authorList>
    </citation>
    <scope>NUCLEOTIDE SEQUENCE</scope>
    <source>
        <strain evidence="3">FGSC 1904</strain>
    </source>
</reference>
<feature type="region of interest" description="Disordered" evidence="1">
    <location>
        <begin position="461"/>
        <end position="542"/>
    </location>
</feature>
<feature type="compositionally biased region" description="Low complexity" evidence="1">
    <location>
        <begin position="1"/>
        <end position="12"/>
    </location>
</feature>
<gene>
    <name evidence="3" type="ORF">B0T20DRAFT_264314</name>
</gene>
<dbReference type="EMBL" id="JAUTDP010000009">
    <property type="protein sequence ID" value="KAK3396192.1"/>
    <property type="molecule type" value="Genomic_DNA"/>
</dbReference>
<name>A0AAE0PA51_SORBR</name>
<reference evidence="3" key="2">
    <citation type="submission" date="2023-07" db="EMBL/GenBank/DDBJ databases">
        <authorList>
            <consortium name="Lawrence Berkeley National Laboratory"/>
            <person name="Haridas S."/>
            <person name="Hensen N."/>
            <person name="Bonometti L."/>
            <person name="Westerberg I."/>
            <person name="Brannstrom I.O."/>
            <person name="Guillou S."/>
            <person name="Cros-Aarteil S."/>
            <person name="Calhoun S."/>
            <person name="Kuo A."/>
            <person name="Mondo S."/>
            <person name="Pangilinan J."/>
            <person name="Riley R."/>
            <person name="LaButti K."/>
            <person name="Andreopoulos B."/>
            <person name="Lipzen A."/>
            <person name="Chen C."/>
            <person name="Yanf M."/>
            <person name="Daum C."/>
            <person name="Ng V."/>
            <person name="Clum A."/>
            <person name="Steindorff A."/>
            <person name="Ohm R."/>
            <person name="Martin F."/>
            <person name="Silar P."/>
            <person name="Natvig D."/>
            <person name="Lalanne C."/>
            <person name="Gautier V."/>
            <person name="Ament-velasquez S.L."/>
            <person name="Kruys A."/>
            <person name="Hutchinson M.I."/>
            <person name="Powell A.J."/>
            <person name="Barry K."/>
            <person name="Miller A.N."/>
            <person name="Grigoriev I.V."/>
            <person name="Debuchy R."/>
            <person name="Gladieux P."/>
            <person name="Thoren M.H."/>
            <person name="Johannesson H."/>
        </authorList>
    </citation>
    <scope>NUCLEOTIDE SEQUENCE</scope>
    <source>
        <strain evidence="3">FGSC 1904</strain>
    </source>
</reference>
<feature type="compositionally biased region" description="Polar residues" evidence="1">
    <location>
        <begin position="84"/>
        <end position="94"/>
    </location>
</feature>